<comment type="catalytic activity">
    <reaction evidence="7">
        <text>UDP-N-acetyl-alpha-D-mannosamine + 2 NAD(+) + H2O = UDP-N-acetyl-alpha-D-mannosaminouronate + 2 NADH + 3 H(+)</text>
        <dbReference type="Rhea" id="RHEA:25780"/>
        <dbReference type="ChEBI" id="CHEBI:15377"/>
        <dbReference type="ChEBI" id="CHEBI:15378"/>
        <dbReference type="ChEBI" id="CHEBI:57540"/>
        <dbReference type="ChEBI" id="CHEBI:57945"/>
        <dbReference type="ChEBI" id="CHEBI:68623"/>
        <dbReference type="ChEBI" id="CHEBI:70731"/>
        <dbReference type="EC" id="1.1.1.336"/>
    </reaction>
</comment>
<dbReference type="InterPro" id="IPR028359">
    <property type="entry name" value="UDP_ManNAc/GlcNAc_DH"/>
</dbReference>
<dbReference type="EC" id="1.1.1.336" evidence="2"/>
<evidence type="ECO:0000256" key="8">
    <source>
        <dbReference type="PIRNR" id="PIRNR000124"/>
    </source>
</evidence>
<dbReference type="Pfam" id="PF03721">
    <property type="entry name" value="UDPG_MGDP_dh_N"/>
    <property type="match status" value="1"/>
</dbReference>
<dbReference type="InterPro" id="IPR014027">
    <property type="entry name" value="UDP-Glc/GDP-Man_DH_C"/>
</dbReference>
<gene>
    <name evidence="11" type="ORF">CP557_07965</name>
</gene>
<feature type="domain" description="UDP-glucose/GDP-mannose dehydrogenase C-terminal" evidence="10">
    <location>
        <begin position="326"/>
        <end position="421"/>
    </location>
</feature>
<reference evidence="11 12" key="1">
    <citation type="submission" date="2017-09" db="EMBL/GenBank/DDBJ databases">
        <title>Genome sequences of Natrinema ejinorence JCM 13890T.</title>
        <authorList>
            <person name="Roh S.W."/>
            <person name="Kim Y.B."/>
            <person name="Kim J.Y."/>
        </authorList>
    </citation>
    <scope>NUCLEOTIDE SEQUENCE [LARGE SCALE GENOMIC DNA]</scope>
    <source>
        <strain evidence="11 12">JCM 13890</strain>
    </source>
</reference>
<dbReference type="GO" id="GO:0016628">
    <property type="term" value="F:oxidoreductase activity, acting on the CH-CH group of donors, NAD or NADP as acceptor"/>
    <property type="evidence" value="ECO:0007669"/>
    <property type="project" value="InterPro"/>
</dbReference>
<accession>A0A2A5QUG7</accession>
<proteinExistence type="inferred from homology"/>
<dbReference type="GO" id="GO:0000271">
    <property type="term" value="P:polysaccharide biosynthetic process"/>
    <property type="evidence" value="ECO:0007669"/>
    <property type="project" value="InterPro"/>
</dbReference>
<dbReference type="PANTHER" id="PTHR43491">
    <property type="entry name" value="UDP-N-ACETYL-D-MANNOSAMINE DEHYDROGENASE"/>
    <property type="match status" value="1"/>
</dbReference>
<evidence type="ECO:0000259" key="10">
    <source>
        <dbReference type="SMART" id="SM00984"/>
    </source>
</evidence>
<dbReference type="Proteomes" id="UP000219689">
    <property type="component" value="Unassembled WGS sequence"/>
</dbReference>
<dbReference type="GO" id="GO:0089714">
    <property type="term" value="F:UDP-N-acetyl-D-mannosamine dehydrogenase activity"/>
    <property type="evidence" value="ECO:0007669"/>
    <property type="project" value="UniProtKB-EC"/>
</dbReference>
<organism evidence="11 12">
    <name type="scientific">Natrinema ejinorense</name>
    <dbReference type="NCBI Taxonomy" id="373386"/>
    <lineage>
        <taxon>Archaea</taxon>
        <taxon>Methanobacteriati</taxon>
        <taxon>Methanobacteriota</taxon>
        <taxon>Stenosarchaea group</taxon>
        <taxon>Halobacteria</taxon>
        <taxon>Halobacteriales</taxon>
        <taxon>Natrialbaceae</taxon>
        <taxon>Natrinema</taxon>
    </lineage>
</organism>
<evidence type="ECO:0000256" key="7">
    <source>
        <dbReference type="ARBA" id="ARBA00049130"/>
    </source>
</evidence>
<name>A0A2A5QUG7_9EURY</name>
<dbReference type="InterPro" id="IPR014026">
    <property type="entry name" value="UDP-Glc/GDP-Man_DH_dimer"/>
</dbReference>
<dbReference type="InterPro" id="IPR017476">
    <property type="entry name" value="UDP-Glc/GDP-Man"/>
</dbReference>
<evidence type="ECO:0000256" key="9">
    <source>
        <dbReference type="SAM" id="MobiDB-lite"/>
    </source>
</evidence>
<evidence type="ECO:0000256" key="3">
    <source>
        <dbReference type="ARBA" id="ARBA00016796"/>
    </source>
</evidence>
<evidence type="ECO:0000313" key="11">
    <source>
        <dbReference type="EMBL" id="PCR90465.1"/>
    </source>
</evidence>
<evidence type="ECO:0000256" key="2">
    <source>
        <dbReference type="ARBA" id="ARBA00012935"/>
    </source>
</evidence>
<sequence length="455" mass="49191">MTGVRERIEERAATVAVIGVGYVGLPLACHFTKAGFRVVGFDIDEDRMKSLQRGDSYIDDIDDKRLERALDNDFVPTSDPEKLSEADAFIVAVPTGIQEGEPDMEAIRQASQTIAEHAPDREILYVCSSTVFPGAADEIVRPALQAGGRRPGEDTLVAVVPERINPGGRYEFEDIPLIVGADSDIERTTAQKLFNAVTVGTAPVTSTKAAEMAKTLENTYRMVNIALVNELARHAEEVDVDIWEVINAAGTKPFGFQEFYPGPGVGGHCIPVDPQFLTWLGRREGNPLRLVEQANAINETMPAHVVDQVETGLGARGVPIDDASIVVLGLTYKPNVSDIRNSPAMAICENLCAKNATLTAIDPYVDSTTLANDPIEPENEIDRELIADADVTLLLVDHDVFEYDALEDAPFVFDAQNALPTETAMPVLRLGDGESLSDAHSRPASSATSSTTFQS</sequence>
<dbReference type="Pfam" id="PF00984">
    <property type="entry name" value="UDPG_MGDP_dh"/>
    <property type="match status" value="1"/>
</dbReference>
<keyword evidence="5" id="KW-0520">NAD</keyword>
<keyword evidence="4" id="KW-0560">Oxidoreductase</keyword>
<evidence type="ECO:0000256" key="4">
    <source>
        <dbReference type="ARBA" id="ARBA00023002"/>
    </source>
</evidence>
<dbReference type="SUPFAM" id="SSF48179">
    <property type="entry name" value="6-phosphogluconate dehydrogenase C-terminal domain-like"/>
    <property type="match status" value="1"/>
</dbReference>
<dbReference type="EMBL" id="NXNI01000001">
    <property type="protein sequence ID" value="PCR90465.1"/>
    <property type="molecule type" value="Genomic_DNA"/>
</dbReference>
<dbReference type="GO" id="GO:0051287">
    <property type="term" value="F:NAD binding"/>
    <property type="evidence" value="ECO:0007669"/>
    <property type="project" value="InterPro"/>
</dbReference>
<feature type="region of interest" description="Disordered" evidence="9">
    <location>
        <begin position="433"/>
        <end position="455"/>
    </location>
</feature>
<protein>
    <recommendedName>
        <fullName evidence="3">UDP-N-acetyl-D-mannosamine dehydrogenase</fullName>
        <ecNumber evidence="2">1.1.1.336</ecNumber>
    </recommendedName>
    <alternativeName>
        <fullName evidence="6">UDP-ManNAc 6-dehydrogenase</fullName>
    </alternativeName>
</protein>
<dbReference type="InterPro" id="IPR008927">
    <property type="entry name" value="6-PGluconate_DH-like_C_sf"/>
</dbReference>
<dbReference type="InterPro" id="IPR001732">
    <property type="entry name" value="UDP-Glc/GDP-Man_DH_N"/>
</dbReference>
<dbReference type="PIRSF" id="PIRSF500136">
    <property type="entry name" value="UDP_ManNAc_DH"/>
    <property type="match status" value="1"/>
</dbReference>
<dbReference type="RefSeq" id="WP_097379414.1">
    <property type="nucleotide sequence ID" value="NZ_NXNI01000001.1"/>
</dbReference>
<dbReference type="SUPFAM" id="SSF51735">
    <property type="entry name" value="NAD(P)-binding Rossmann-fold domains"/>
    <property type="match status" value="1"/>
</dbReference>
<dbReference type="PANTHER" id="PTHR43491:SF2">
    <property type="entry name" value="UDP-N-ACETYL-D-MANNOSAMINE DEHYDROGENASE"/>
    <property type="match status" value="1"/>
</dbReference>
<evidence type="ECO:0000313" key="12">
    <source>
        <dbReference type="Proteomes" id="UP000219689"/>
    </source>
</evidence>
<comment type="similarity">
    <text evidence="1 8">Belongs to the UDP-glucose/GDP-mannose dehydrogenase family.</text>
</comment>
<dbReference type="SUPFAM" id="SSF52413">
    <property type="entry name" value="UDP-glucose/GDP-mannose dehydrogenase C-terminal domain"/>
    <property type="match status" value="1"/>
</dbReference>
<evidence type="ECO:0000256" key="6">
    <source>
        <dbReference type="ARBA" id="ARBA00030172"/>
    </source>
</evidence>
<comment type="caution">
    <text evidence="11">The sequence shown here is derived from an EMBL/GenBank/DDBJ whole genome shotgun (WGS) entry which is preliminary data.</text>
</comment>
<dbReference type="Gene3D" id="3.40.50.720">
    <property type="entry name" value="NAD(P)-binding Rossmann-like Domain"/>
    <property type="match status" value="2"/>
</dbReference>
<dbReference type="Pfam" id="PF03720">
    <property type="entry name" value="UDPG_MGDP_dh_C"/>
    <property type="match status" value="1"/>
</dbReference>
<keyword evidence="12" id="KW-1185">Reference proteome</keyword>
<dbReference type="PIRSF" id="PIRSF000124">
    <property type="entry name" value="UDPglc_GDPman_dh"/>
    <property type="match status" value="1"/>
</dbReference>
<feature type="compositionally biased region" description="Low complexity" evidence="9">
    <location>
        <begin position="444"/>
        <end position="455"/>
    </location>
</feature>
<dbReference type="NCBIfam" id="TIGR03026">
    <property type="entry name" value="NDP-sugDHase"/>
    <property type="match status" value="1"/>
</dbReference>
<dbReference type="AlphaFoldDB" id="A0A2A5QUG7"/>
<evidence type="ECO:0000256" key="1">
    <source>
        <dbReference type="ARBA" id="ARBA00006601"/>
    </source>
</evidence>
<dbReference type="InterPro" id="IPR036291">
    <property type="entry name" value="NAD(P)-bd_dom_sf"/>
</dbReference>
<dbReference type="OrthoDB" id="372050at2157"/>
<dbReference type="InterPro" id="IPR036220">
    <property type="entry name" value="UDP-Glc/GDP-Man_DH_C_sf"/>
</dbReference>
<dbReference type="SMART" id="SM00984">
    <property type="entry name" value="UDPG_MGDP_dh_C"/>
    <property type="match status" value="1"/>
</dbReference>
<evidence type="ECO:0000256" key="5">
    <source>
        <dbReference type="ARBA" id="ARBA00023027"/>
    </source>
</evidence>